<organism evidence="2 3">
    <name type="scientific">Durusdinium trenchii</name>
    <dbReference type="NCBI Taxonomy" id="1381693"/>
    <lineage>
        <taxon>Eukaryota</taxon>
        <taxon>Sar</taxon>
        <taxon>Alveolata</taxon>
        <taxon>Dinophyceae</taxon>
        <taxon>Suessiales</taxon>
        <taxon>Symbiodiniaceae</taxon>
        <taxon>Durusdinium</taxon>
    </lineage>
</organism>
<dbReference type="SUPFAM" id="SSF47473">
    <property type="entry name" value="EF-hand"/>
    <property type="match status" value="1"/>
</dbReference>
<proteinExistence type="predicted"/>
<feature type="transmembrane region" description="Helical" evidence="1">
    <location>
        <begin position="498"/>
        <end position="519"/>
    </location>
</feature>
<dbReference type="Gene3D" id="3.40.50.620">
    <property type="entry name" value="HUPs"/>
    <property type="match status" value="1"/>
</dbReference>
<feature type="transmembrane region" description="Helical" evidence="1">
    <location>
        <begin position="281"/>
        <end position="298"/>
    </location>
</feature>
<gene>
    <name evidence="2" type="ORF">CCMP2556_LOCUS36309</name>
</gene>
<feature type="transmembrane region" description="Helical" evidence="1">
    <location>
        <begin position="145"/>
        <end position="163"/>
    </location>
</feature>
<sequence length="1933" mass="212525">MSICHEVDATPSWQLVLSALLLILLPEALAFGLFSSMGFAANIASFAADSQVDLLGNVAAVACALALAAAFIVDVHRRNLAVQALFAFLLAGGFLATSSLKYIGYPWLSSLVCFAFAIILVAGLRLRCFKGGDDGIPGQRFFDSVAVSFVLATLVAFACWVGWQAMFDRFWSLETRKWLASQNEEVYEYFYDNSSMALNYTAHCSEEKDVSFLDTDAQAAVLSACKSAETVWFLQWAGPCAIGIGNVIVALVSWVFAQAAQGLEYDEAEAQRVKSALKKSTALIVMMLTVMYSAQYVSGANVTISSGLVALGAASVASIVGFMLLEFGFQRLNSVTQKDRLAQNLMKILKSDWMKAVMVFGLNLFIPVMLLLDAVRQKVRKCTGLPTEDGKFTKEGQRIIDEMHTWAWSSIFFKVNLLGMMGVALLLGMKVTYVFFAWLNQTLAAANLTFIVLSLMVLGVGLAMFLCPIVPGSAVYLFAGVVLGAQSQVAGPDGVIGFGWGIVAGALVSSVAKMIACTLQYSMGYGMGKFVKVQQFVGVDKVPTRAMEQILKQRGMKMDKVSILVAGPDWPTSVLCGILRLNIPRMLLGTLPVIGVSIVPQVLVGALLTYSDESSSGVMSIVSSGVTLAAAVVQALAMFYFTYRIMKVVDEDGEKLAEPRQEHAAVAALTEKEKDYVAALLQKSQWGEMKRFQRVLVLLSSMCMLTSSFVFIADYSVADKFCFRSFEITGQIDLPIDQGGLAGDVMNLVIIPWGWCALGLALAGVIFHIVVNKWLACDARAHLMRDHPNEDRPQNGPRSSTAYEEALSRRSGRNLAVVFTGSLVNVDMAKFLTVRWVNVRRTRIFSVPEPLCTKATLSPPVHRTSRRVTFTMIRTGWSRLTTGWGTTSAESAAIDQLLNTHRALLLDGGRAEVGSEAGYSACAIFLSSVETAAKTFCLEAAPRGYRKKFSANYRALFPDDARHYRVDVLEASADQHSAIWVNGDKFELSPEAICHAEALQKAWSDLTQLLEACNSSDGSRHPGRSELCAVLDSLDVAWAGFEHKYIAELIEIEEQARRLIIKAVELEARLSLVEDSPQKGKECHELQRALVQGIAHLNSVANFRRKGRDDLGFDILESATEVLIKFGLSSKDIVAAGEGKGFAAAAIQDAVSRSAGVSMAVDVVGSFEAMRRYLREVKKCLERVDPHLCNNVGLVARLVDWEESWEIGARYVRQRTLFEANNDIVAEFRIAQTLAPAFTTMCTDCDVELFLVLPRMVILCCLEKPLEPRAGLLRSLLPHRFPENSSSGLDQDPEMGALLTQFNQVLQLLGESHDDAPHATLVRRAVAGTADEVRHLPRPVQERVEHLMRDVEKWSLELQRKNAEDAPAESPRIDDCGAELFPTRLIRVARYGVSDSAAAFAGAPGTKRPSTEDLHWPWLTYLKATERLQRAGYDVLAGWLAPLANCGHLSASFRLKALSELKSKLQVSEWAVRNEKTKEMEVVHALRETLLEETGTSSKASPRVRVVAVCGADEMKRYSSLKPQDMLGLVVVPQPGDEEFLLEKPLQQIYIAEASQSQFNMLDGKILEEAIAGGDMAFVNQALPPDVNRLALFPTLQEQQDFGFDLAKLETQVPDGPWPAAKLMKKLVSIAPEAQGAHTWALLILSDAMVPAMKYHLDLLAKARARLEKRGYCVIGMWLSPWSESKLKNGELSREFRARAAKLLVSTDELTMVSTWELHHEGKPSAAEIAKHCRETLMQMFPNTFEGSQLCVFHASSSKNMPFKSSEQPFRDNLGSVVVPCSSEDMLLEKPAQLTFITDELLDVDHCEEQMKSALKTGNVPAAVEALGAPAARFLLAPSNGEREMQEDFKKLGVKPIADTLLAKTKQNVQRTMDNLGLSGNLKIEELRRFLQKIDPTLTEQEVNQLLKASPKSERGMVPGAEFMEWILNSLQP</sequence>
<name>A0ABP0PCF3_9DINO</name>
<feature type="transmembrane region" description="Helical" evidence="1">
    <location>
        <begin position="417"/>
        <end position="439"/>
    </location>
</feature>
<comment type="caution">
    <text evidence="2">The sequence shown here is derived from an EMBL/GenBank/DDBJ whole genome shotgun (WGS) entry which is preliminary data.</text>
</comment>
<feature type="transmembrane region" description="Helical" evidence="1">
    <location>
        <begin position="750"/>
        <end position="775"/>
    </location>
</feature>
<feature type="transmembrane region" description="Helical" evidence="1">
    <location>
        <begin position="451"/>
        <end position="478"/>
    </location>
</feature>
<feature type="transmembrane region" description="Helical" evidence="1">
    <location>
        <begin position="304"/>
        <end position="325"/>
    </location>
</feature>
<protein>
    <submittedName>
        <fullName evidence="2">Uncharacterized protein</fullName>
    </submittedName>
</protein>
<dbReference type="InterPro" id="IPR014729">
    <property type="entry name" value="Rossmann-like_a/b/a_fold"/>
</dbReference>
<dbReference type="Proteomes" id="UP001642484">
    <property type="component" value="Unassembled WGS sequence"/>
</dbReference>
<dbReference type="InterPro" id="IPR051182">
    <property type="entry name" value="Euk_NMN_adenylyltrnsfrase"/>
</dbReference>
<dbReference type="EMBL" id="CAXAMN010022917">
    <property type="protein sequence ID" value="CAK9073722.1"/>
    <property type="molecule type" value="Genomic_DNA"/>
</dbReference>
<evidence type="ECO:0000313" key="2">
    <source>
        <dbReference type="EMBL" id="CAK9073722.1"/>
    </source>
</evidence>
<keyword evidence="3" id="KW-1185">Reference proteome</keyword>
<feature type="transmembrane region" description="Helical" evidence="1">
    <location>
        <begin position="695"/>
        <end position="713"/>
    </location>
</feature>
<dbReference type="PANTHER" id="PTHR12039:SF0">
    <property type="entry name" value="NICOTINAMIDE-NUCLEOTIDE ADENYLYLTRANSFERASE"/>
    <property type="match status" value="1"/>
</dbReference>
<feature type="transmembrane region" description="Helical" evidence="1">
    <location>
        <begin position="80"/>
        <end position="98"/>
    </location>
</feature>
<feature type="transmembrane region" description="Helical" evidence="1">
    <location>
        <begin position="617"/>
        <end position="641"/>
    </location>
</feature>
<dbReference type="InterPro" id="IPR011992">
    <property type="entry name" value="EF-hand-dom_pair"/>
</dbReference>
<feature type="transmembrane region" description="Helical" evidence="1">
    <location>
        <begin position="815"/>
        <end position="837"/>
    </location>
</feature>
<accession>A0ABP0PCF3</accession>
<keyword evidence="1" id="KW-0812">Transmembrane</keyword>
<feature type="transmembrane region" description="Helical" evidence="1">
    <location>
        <begin position="54"/>
        <end position="73"/>
    </location>
</feature>
<feature type="transmembrane region" description="Helical" evidence="1">
    <location>
        <begin position="587"/>
        <end position="611"/>
    </location>
</feature>
<dbReference type="PANTHER" id="PTHR12039">
    <property type="entry name" value="NICOTINAMIDE MONONUCLEOTIDE ADENYLYLTRANSFERASE"/>
    <property type="match status" value="1"/>
</dbReference>
<feature type="transmembrane region" description="Helical" evidence="1">
    <location>
        <begin position="236"/>
        <end position="260"/>
    </location>
</feature>
<keyword evidence="1" id="KW-1133">Transmembrane helix</keyword>
<reference evidence="2 3" key="1">
    <citation type="submission" date="2024-02" db="EMBL/GenBank/DDBJ databases">
        <authorList>
            <person name="Chen Y."/>
            <person name="Shah S."/>
            <person name="Dougan E. K."/>
            <person name="Thang M."/>
            <person name="Chan C."/>
        </authorList>
    </citation>
    <scope>NUCLEOTIDE SEQUENCE [LARGE SCALE GENOMIC DNA]</scope>
</reference>
<keyword evidence="1" id="KW-0472">Membrane</keyword>
<evidence type="ECO:0000256" key="1">
    <source>
        <dbReference type="SAM" id="Phobius"/>
    </source>
</evidence>
<feature type="transmembrane region" description="Helical" evidence="1">
    <location>
        <begin position="104"/>
        <end position="124"/>
    </location>
</feature>
<feature type="transmembrane region" description="Helical" evidence="1">
    <location>
        <begin position="353"/>
        <end position="372"/>
    </location>
</feature>
<evidence type="ECO:0000313" key="3">
    <source>
        <dbReference type="Proteomes" id="UP001642484"/>
    </source>
</evidence>